<dbReference type="EMBL" id="LXQA010193513">
    <property type="protein sequence ID" value="MCI32215.1"/>
    <property type="molecule type" value="Genomic_DNA"/>
</dbReference>
<evidence type="ECO:0000313" key="2">
    <source>
        <dbReference type="Proteomes" id="UP000265520"/>
    </source>
</evidence>
<proteinExistence type="predicted"/>
<reference evidence="1 2" key="1">
    <citation type="journal article" date="2018" name="Front. Plant Sci.">
        <title>Red Clover (Trifolium pratense) and Zigzag Clover (T. medium) - A Picture of Genomic Similarities and Differences.</title>
        <authorList>
            <person name="Dluhosova J."/>
            <person name="Istvanek J."/>
            <person name="Nedelnik J."/>
            <person name="Repkova J."/>
        </authorList>
    </citation>
    <scope>NUCLEOTIDE SEQUENCE [LARGE SCALE GENOMIC DNA]</scope>
    <source>
        <strain evidence="2">cv. 10/8</strain>
        <tissue evidence="1">Leaf</tissue>
    </source>
</reference>
<keyword evidence="2" id="KW-1185">Reference proteome</keyword>
<evidence type="ECO:0000313" key="1">
    <source>
        <dbReference type="EMBL" id="MCI32215.1"/>
    </source>
</evidence>
<name>A0A392R9H3_9FABA</name>
<dbReference type="AlphaFoldDB" id="A0A392R9H3"/>
<comment type="caution">
    <text evidence="1">The sequence shown here is derived from an EMBL/GenBank/DDBJ whole genome shotgun (WGS) entry which is preliminary data.</text>
</comment>
<protein>
    <submittedName>
        <fullName evidence="1">Uncharacterized protein</fullName>
    </submittedName>
</protein>
<feature type="non-terminal residue" evidence="1">
    <location>
        <position position="92"/>
    </location>
</feature>
<accession>A0A392R9H3</accession>
<organism evidence="1 2">
    <name type="scientific">Trifolium medium</name>
    <dbReference type="NCBI Taxonomy" id="97028"/>
    <lineage>
        <taxon>Eukaryota</taxon>
        <taxon>Viridiplantae</taxon>
        <taxon>Streptophyta</taxon>
        <taxon>Embryophyta</taxon>
        <taxon>Tracheophyta</taxon>
        <taxon>Spermatophyta</taxon>
        <taxon>Magnoliopsida</taxon>
        <taxon>eudicotyledons</taxon>
        <taxon>Gunneridae</taxon>
        <taxon>Pentapetalae</taxon>
        <taxon>rosids</taxon>
        <taxon>fabids</taxon>
        <taxon>Fabales</taxon>
        <taxon>Fabaceae</taxon>
        <taxon>Papilionoideae</taxon>
        <taxon>50 kb inversion clade</taxon>
        <taxon>NPAAA clade</taxon>
        <taxon>Hologalegina</taxon>
        <taxon>IRL clade</taxon>
        <taxon>Trifolieae</taxon>
        <taxon>Trifolium</taxon>
    </lineage>
</organism>
<dbReference type="Proteomes" id="UP000265520">
    <property type="component" value="Unassembled WGS sequence"/>
</dbReference>
<sequence length="92" mass="10412">MCRRHHPPNPNLLSSPCSHIGSDGALAASRRHHPFTSMVVDGLAMELFAFSDQLFKIWILLILVQLCSRWCDSSSPSCLWACSVRIFMKPER</sequence>